<evidence type="ECO:0000256" key="5">
    <source>
        <dbReference type="ARBA" id="ARBA00022692"/>
    </source>
</evidence>
<feature type="compositionally biased region" description="Basic and acidic residues" evidence="8">
    <location>
        <begin position="1"/>
        <end position="11"/>
    </location>
</feature>
<keyword evidence="4" id="KW-0551">Lipid droplet</keyword>
<reference evidence="10 11" key="1">
    <citation type="journal article" date="2023" name="Hortic Res">
        <title>Pangenome of water caltrop reveals structural variations and asymmetric subgenome divergence after allopolyploidization.</title>
        <authorList>
            <person name="Zhang X."/>
            <person name="Chen Y."/>
            <person name="Wang L."/>
            <person name="Yuan Y."/>
            <person name="Fang M."/>
            <person name="Shi L."/>
            <person name="Lu R."/>
            <person name="Comes H.P."/>
            <person name="Ma Y."/>
            <person name="Chen Y."/>
            <person name="Huang G."/>
            <person name="Zhou Y."/>
            <person name="Zheng Z."/>
            <person name="Qiu Y."/>
        </authorList>
    </citation>
    <scope>NUCLEOTIDE SEQUENCE [LARGE SCALE GENOMIC DNA]</scope>
    <source>
        <strain evidence="10">F231</strain>
    </source>
</reference>
<dbReference type="GO" id="GO:0048608">
    <property type="term" value="P:reproductive structure development"/>
    <property type="evidence" value="ECO:0007669"/>
    <property type="project" value="UniProtKB-ARBA"/>
</dbReference>
<name>A0AAN7M6X7_TRANT</name>
<organism evidence="10 11">
    <name type="scientific">Trapa natans</name>
    <name type="common">Water chestnut</name>
    <dbReference type="NCBI Taxonomy" id="22666"/>
    <lineage>
        <taxon>Eukaryota</taxon>
        <taxon>Viridiplantae</taxon>
        <taxon>Streptophyta</taxon>
        <taxon>Embryophyta</taxon>
        <taxon>Tracheophyta</taxon>
        <taxon>Spermatophyta</taxon>
        <taxon>Magnoliopsida</taxon>
        <taxon>eudicotyledons</taxon>
        <taxon>Gunneridae</taxon>
        <taxon>Pentapetalae</taxon>
        <taxon>rosids</taxon>
        <taxon>malvids</taxon>
        <taxon>Myrtales</taxon>
        <taxon>Lythraceae</taxon>
        <taxon>Trapa</taxon>
    </lineage>
</organism>
<keyword evidence="5 9" id="KW-0812">Transmembrane</keyword>
<feature type="transmembrane region" description="Helical" evidence="9">
    <location>
        <begin position="78"/>
        <end position="111"/>
    </location>
</feature>
<feature type="transmembrane region" description="Helical" evidence="9">
    <location>
        <begin position="40"/>
        <end position="72"/>
    </location>
</feature>
<evidence type="ECO:0000256" key="8">
    <source>
        <dbReference type="SAM" id="MobiDB-lite"/>
    </source>
</evidence>
<protein>
    <recommendedName>
        <fullName evidence="12">Oleosin</fullName>
    </recommendedName>
</protein>
<proteinExistence type="inferred from homology"/>
<evidence type="ECO:0000256" key="7">
    <source>
        <dbReference type="ARBA" id="ARBA00023136"/>
    </source>
</evidence>
<dbReference type="Pfam" id="PF01277">
    <property type="entry name" value="Oleosin"/>
    <property type="match status" value="1"/>
</dbReference>
<evidence type="ECO:0000256" key="6">
    <source>
        <dbReference type="ARBA" id="ARBA00022989"/>
    </source>
</evidence>
<dbReference type="AlphaFoldDB" id="A0AAN7M6X7"/>
<dbReference type="InterPro" id="IPR000136">
    <property type="entry name" value="Oleosin"/>
</dbReference>
<evidence type="ECO:0000313" key="10">
    <source>
        <dbReference type="EMBL" id="KAK4800355.1"/>
    </source>
</evidence>
<comment type="similarity">
    <text evidence="3">Belongs to the oleosin family.</text>
</comment>
<evidence type="ECO:0000256" key="3">
    <source>
        <dbReference type="ARBA" id="ARBA00010858"/>
    </source>
</evidence>
<dbReference type="Proteomes" id="UP001346149">
    <property type="component" value="Unassembled WGS sequence"/>
</dbReference>
<sequence length="161" mass="17471">MSDQSPTEHDPPQTPPRPGTTTVTLHHLLPRQIFMRIPGLLTLAISGGIFLLLTGVTVAVILVGLIVFSPIILITSPIWVPAAAILFAPIFGLLSFCCLGLAVLAGLAWLYRYLKGSHPPGSYHAELSRRRIYDTARHVKEYASSYGGYLRNKLKDVAPGA</sequence>
<evidence type="ECO:0000313" key="11">
    <source>
        <dbReference type="Proteomes" id="UP001346149"/>
    </source>
</evidence>
<keyword evidence="6 9" id="KW-1133">Transmembrane helix</keyword>
<comment type="caution">
    <text evidence="10">The sequence shown here is derived from an EMBL/GenBank/DDBJ whole genome shotgun (WGS) entry which is preliminary data.</text>
</comment>
<evidence type="ECO:0000256" key="1">
    <source>
        <dbReference type="ARBA" id="ARBA00004141"/>
    </source>
</evidence>
<comment type="subcellular location">
    <subcellularLocation>
        <location evidence="2">Lipid droplet</location>
    </subcellularLocation>
    <subcellularLocation>
        <location evidence="1">Membrane</location>
        <topology evidence="1">Multi-pass membrane protein</topology>
    </subcellularLocation>
</comment>
<dbReference type="GO" id="GO:0009791">
    <property type="term" value="P:post-embryonic development"/>
    <property type="evidence" value="ECO:0007669"/>
    <property type="project" value="UniProtKB-ARBA"/>
</dbReference>
<dbReference type="PANTHER" id="PTHR33203:SF4">
    <property type="entry name" value="F27J15.22"/>
    <property type="match status" value="1"/>
</dbReference>
<dbReference type="GO" id="GO:0016020">
    <property type="term" value="C:membrane"/>
    <property type="evidence" value="ECO:0007669"/>
    <property type="project" value="UniProtKB-SubCell"/>
</dbReference>
<evidence type="ECO:0000256" key="2">
    <source>
        <dbReference type="ARBA" id="ARBA00004502"/>
    </source>
</evidence>
<dbReference type="GO" id="GO:0012511">
    <property type="term" value="C:monolayer-surrounded lipid storage body"/>
    <property type="evidence" value="ECO:0007669"/>
    <property type="project" value="InterPro"/>
</dbReference>
<dbReference type="GO" id="GO:0019915">
    <property type="term" value="P:lipid storage"/>
    <property type="evidence" value="ECO:0007669"/>
    <property type="project" value="TreeGrafter"/>
</dbReference>
<evidence type="ECO:0008006" key="12">
    <source>
        <dbReference type="Google" id="ProtNLM"/>
    </source>
</evidence>
<gene>
    <name evidence="10" type="ORF">SAY86_020842</name>
</gene>
<evidence type="ECO:0000256" key="4">
    <source>
        <dbReference type="ARBA" id="ARBA00022677"/>
    </source>
</evidence>
<accession>A0AAN7M6X7</accession>
<evidence type="ECO:0000256" key="9">
    <source>
        <dbReference type="SAM" id="Phobius"/>
    </source>
</evidence>
<keyword evidence="7 9" id="KW-0472">Membrane</keyword>
<keyword evidence="11" id="KW-1185">Reference proteome</keyword>
<dbReference type="PANTHER" id="PTHR33203">
    <property type="entry name" value="OLEOSIN"/>
    <property type="match status" value="1"/>
</dbReference>
<dbReference type="EMBL" id="JAXQNO010000003">
    <property type="protein sequence ID" value="KAK4800355.1"/>
    <property type="molecule type" value="Genomic_DNA"/>
</dbReference>
<feature type="region of interest" description="Disordered" evidence="8">
    <location>
        <begin position="1"/>
        <end position="20"/>
    </location>
</feature>